<protein>
    <submittedName>
        <fullName evidence="1">Uncharacterized protein</fullName>
    </submittedName>
</protein>
<accession>A0AAE3M198</accession>
<reference evidence="1" key="1">
    <citation type="submission" date="2022-10" db="EMBL/GenBank/DDBJ databases">
        <authorList>
            <person name="Yu W.X."/>
        </authorList>
    </citation>
    <scope>NUCLEOTIDE SEQUENCE</scope>
    <source>
        <strain evidence="1">AAT</strain>
    </source>
</reference>
<dbReference type="EMBL" id="JAPDPJ010000001">
    <property type="protein sequence ID" value="MCW3784925.1"/>
    <property type="molecule type" value="Genomic_DNA"/>
</dbReference>
<comment type="caution">
    <text evidence="1">The sequence shown here is derived from an EMBL/GenBank/DDBJ whole genome shotgun (WGS) entry which is preliminary data.</text>
</comment>
<keyword evidence="2" id="KW-1185">Reference proteome</keyword>
<evidence type="ECO:0000313" key="2">
    <source>
        <dbReference type="Proteomes" id="UP001209229"/>
    </source>
</evidence>
<dbReference type="AlphaFoldDB" id="A0AAE3M198"/>
<dbReference type="Proteomes" id="UP001209229">
    <property type="component" value="Unassembled WGS sequence"/>
</dbReference>
<evidence type="ECO:0000313" key="1">
    <source>
        <dbReference type="EMBL" id="MCW3784925.1"/>
    </source>
</evidence>
<proteinExistence type="predicted"/>
<name>A0AAE3M198_9BACT</name>
<sequence length="583" mass="67360">MENKTHDEKLSAFQDLYMNKMQVASTLIDSNILIGEVARGTGKTEGIIGPRSIRVSNAMPGELSFFIHATYVALLTNIIPNLRAFYNRPKNEKGDPLLKEGEDYVIGTAQLPKHFKNPRYPVSYPKHSIVFRNGHQFQLVASDQPDSVAGRSAQHAFIEEMKHNKGERLKSRVFPALRGTSKAAKNNPYYEGITGVSDTARIDLGEDAWFIEYEKNVDKDLINEIATVSEHVNRARVKLTQYQHDLKEEKSPAGLVKLQNEIRKNEHILKIWEPTLRYMRTAATYFIRASTFANKDVLGTKYFKTQREVLSDDEFLSSICNVRRTKVVNMFFAGFDNDIHVFSDSYIYNSILSFNLNDTFTVDAQYLKYYNPNQPLLLGYDPGNFSSIVVAQEDHRKKELRVIKEFYCWTPKDQADLAREIWEFFGAHQKNRKIDLYYDRAGNKTKQEQEKTTTDAKILKRELDSYKFQTSLKNERQRTIFHYEHFNLFKILLNEKMHHTPRIRVCENECKNLKSAINLTPLKKTDGKIEMDKSSELLPYYLQPGLSTQLPSALTYLIFGLYSKYLPSEFESVPTDLPDNVVV</sequence>
<gene>
    <name evidence="1" type="ORF">OM075_00530</name>
</gene>
<organism evidence="1 2">
    <name type="scientific">Plebeiibacterium sediminum</name>
    <dbReference type="NCBI Taxonomy" id="2992112"/>
    <lineage>
        <taxon>Bacteria</taxon>
        <taxon>Pseudomonadati</taxon>
        <taxon>Bacteroidota</taxon>
        <taxon>Bacteroidia</taxon>
        <taxon>Marinilabiliales</taxon>
        <taxon>Marinilabiliaceae</taxon>
        <taxon>Plebeiibacterium</taxon>
    </lineage>
</organism>
<dbReference type="RefSeq" id="WP_301188496.1">
    <property type="nucleotide sequence ID" value="NZ_JAPDPJ010000001.1"/>
</dbReference>